<dbReference type="HOGENOM" id="CLU_011527_0_1_1"/>
<dbReference type="InterPro" id="IPR011990">
    <property type="entry name" value="TPR-like_helical_dom_sf"/>
</dbReference>
<sequence length="493" mass="56136">MAYWGVAYASRPNYNNVWASFDQKDLMQSVATSHDLSREAMRHVAHLTPKETALCNASQSRYPSRDIPFDFETSNRSYAETMRKVYDEFGQEDLNVRCLFTDALMMTALRKIFDTHTGRPIAGRSEESNLREHPGILHLYIHHMEISANPAVALPAADFLRPLCPDGAHLKHMPSHLDVLVGGYRRSIGSNLEAVKADEKFRVRSGGTGFYTFYRLHDYHSLIYAAMLAGQSRVALEAVEGMEASITDDLLRTKLPPLADWMEFFKSVRLHVYIRFDLWDAIKAYELPEDQELYCVATTFAHYAKGLAWAVSGHLDKADKERTLYQAAATHIPPSRKDFPNTISDELRIATAMLDGEIEYRRGNYSVAFKRLRDAIHYDDTLLYSEPWGWMQPTRHAFAALSLEQGNVEDALQAYVEDLGLDDSLTRAHQYPNNPWALHGYHECLVRPRRTDEARIIKKQLDFALAWADVPIRASCACRLDVLKAVTDGCCHK</sequence>
<keyword evidence="2" id="KW-1185">Reference proteome</keyword>
<gene>
    <name evidence="1" type="ORF">A1O5_06061</name>
</gene>
<comment type="caution">
    <text evidence="1">The sequence shown here is derived from an EMBL/GenBank/DDBJ whole genome shotgun (WGS) entry which is preliminary data.</text>
</comment>
<dbReference type="AlphaFoldDB" id="W9WT04"/>
<dbReference type="GeneID" id="19190774"/>
<evidence type="ECO:0000313" key="2">
    <source>
        <dbReference type="Proteomes" id="UP000019471"/>
    </source>
</evidence>
<dbReference type="EMBL" id="AMGX01000008">
    <property type="protein sequence ID" value="EXJ71068.1"/>
    <property type="molecule type" value="Genomic_DNA"/>
</dbReference>
<dbReference type="SUPFAM" id="SSF48452">
    <property type="entry name" value="TPR-like"/>
    <property type="match status" value="1"/>
</dbReference>
<dbReference type="RefSeq" id="XP_007744847.1">
    <property type="nucleotide sequence ID" value="XM_007746657.1"/>
</dbReference>
<reference evidence="1 2" key="1">
    <citation type="submission" date="2013-03" db="EMBL/GenBank/DDBJ databases">
        <title>The Genome Sequence of Cladophialophora psammophila CBS 110553.</title>
        <authorList>
            <consortium name="The Broad Institute Genomics Platform"/>
            <person name="Cuomo C."/>
            <person name="de Hoog S."/>
            <person name="Gorbushina A."/>
            <person name="Walker B."/>
            <person name="Young S.K."/>
            <person name="Zeng Q."/>
            <person name="Gargeya S."/>
            <person name="Fitzgerald M."/>
            <person name="Haas B."/>
            <person name="Abouelleil A."/>
            <person name="Allen A.W."/>
            <person name="Alvarado L."/>
            <person name="Arachchi H.M."/>
            <person name="Berlin A.M."/>
            <person name="Chapman S.B."/>
            <person name="Gainer-Dewar J."/>
            <person name="Goldberg J."/>
            <person name="Griggs A."/>
            <person name="Gujja S."/>
            <person name="Hansen M."/>
            <person name="Howarth C."/>
            <person name="Imamovic A."/>
            <person name="Ireland A."/>
            <person name="Larimer J."/>
            <person name="McCowan C."/>
            <person name="Murphy C."/>
            <person name="Pearson M."/>
            <person name="Poon T.W."/>
            <person name="Priest M."/>
            <person name="Roberts A."/>
            <person name="Saif S."/>
            <person name="Shea T."/>
            <person name="Sisk P."/>
            <person name="Sykes S."/>
            <person name="Wortman J."/>
            <person name="Nusbaum C."/>
            <person name="Birren B."/>
        </authorList>
    </citation>
    <scope>NUCLEOTIDE SEQUENCE [LARGE SCALE GENOMIC DNA]</scope>
    <source>
        <strain evidence="1 2">CBS 110553</strain>
    </source>
</reference>
<evidence type="ECO:0008006" key="3">
    <source>
        <dbReference type="Google" id="ProtNLM"/>
    </source>
</evidence>
<dbReference type="PANTHER" id="PTHR45588:SF1">
    <property type="entry name" value="WW DOMAIN-CONTAINING PROTEIN"/>
    <property type="match status" value="1"/>
</dbReference>
<name>W9WT04_9EURO</name>
<dbReference type="PANTHER" id="PTHR45588">
    <property type="entry name" value="TPR DOMAIN-CONTAINING PROTEIN"/>
    <property type="match status" value="1"/>
</dbReference>
<protein>
    <recommendedName>
        <fullName evidence="3">MalT-like TPR region domain-containing protein</fullName>
    </recommendedName>
</protein>
<evidence type="ECO:0000313" key="1">
    <source>
        <dbReference type="EMBL" id="EXJ71068.1"/>
    </source>
</evidence>
<dbReference type="eggNOG" id="ENOG502SIMJ">
    <property type="taxonomic scope" value="Eukaryota"/>
</dbReference>
<dbReference type="STRING" id="1182543.W9WT04"/>
<dbReference type="Proteomes" id="UP000019471">
    <property type="component" value="Unassembled WGS sequence"/>
</dbReference>
<accession>W9WT04</accession>
<dbReference type="OrthoDB" id="414774at2759"/>
<organism evidence="1 2">
    <name type="scientific">Cladophialophora psammophila CBS 110553</name>
    <dbReference type="NCBI Taxonomy" id="1182543"/>
    <lineage>
        <taxon>Eukaryota</taxon>
        <taxon>Fungi</taxon>
        <taxon>Dikarya</taxon>
        <taxon>Ascomycota</taxon>
        <taxon>Pezizomycotina</taxon>
        <taxon>Eurotiomycetes</taxon>
        <taxon>Chaetothyriomycetidae</taxon>
        <taxon>Chaetothyriales</taxon>
        <taxon>Herpotrichiellaceae</taxon>
        <taxon>Cladophialophora</taxon>
    </lineage>
</organism>
<proteinExistence type="predicted"/>